<gene>
    <name evidence="2" type="ORF">METZ01_LOCUS504950</name>
</gene>
<feature type="non-terminal residue" evidence="2">
    <location>
        <position position="113"/>
    </location>
</feature>
<evidence type="ECO:0000259" key="1">
    <source>
        <dbReference type="Pfam" id="PF07858"/>
    </source>
</evidence>
<dbReference type="AlphaFoldDB" id="A0A383E5K6"/>
<evidence type="ECO:0000313" key="2">
    <source>
        <dbReference type="EMBL" id="SVE52096.1"/>
    </source>
</evidence>
<sequence>MTMTMTPTETVDAFIAAIEHKDVEAAVALVTDDVSYENMPMQPIIGPEAMAATLEMFLAPASEVDWPILRQFEVGNVVVNERLDRFRIDDGWLELPIAGVFEVVGGRISLWRD</sequence>
<dbReference type="SUPFAM" id="SSF54427">
    <property type="entry name" value="NTF2-like"/>
    <property type="match status" value="1"/>
</dbReference>
<reference evidence="2" key="1">
    <citation type="submission" date="2018-05" db="EMBL/GenBank/DDBJ databases">
        <authorList>
            <person name="Lanie J.A."/>
            <person name="Ng W.-L."/>
            <person name="Kazmierczak K.M."/>
            <person name="Andrzejewski T.M."/>
            <person name="Davidsen T.M."/>
            <person name="Wayne K.J."/>
            <person name="Tettelin H."/>
            <person name="Glass J.I."/>
            <person name="Rusch D."/>
            <person name="Podicherti R."/>
            <person name="Tsui H.-C.T."/>
            <person name="Winkler M.E."/>
        </authorList>
    </citation>
    <scope>NUCLEOTIDE SEQUENCE</scope>
</reference>
<organism evidence="2">
    <name type="scientific">marine metagenome</name>
    <dbReference type="NCBI Taxonomy" id="408172"/>
    <lineage>
        <taxon>unclassified sequences</taxon>
        <taxon>metagenomes</taxon>
        <taxon>ecological metagenomes</taxon>
    </lineage>
</organism>
<dbReference type="Pfam" id="PF07858">
    <property type="entry name" value="LEH"/>
    <property type="match status" value="1"/>
</dbReference>
<accession>A0A383E5K6</accession>
<feature type="domain" description="Limonene-1,2-epoxide hydrolase" evidence="1">
    <location>
        <begin position="7"/>
        <end position="113"/>
    </location>
</feature>
<protein>
    <recommendedName>
        <fullName evidence="1">Limonene-1,2-epoxide hydrolase domain-containing protein</fullName>
    </recommendedName>
</protein>
<name>A0A383E5K6_9ZZZZ</name>
<proteinExistence type="predicted"/>
<dbReference type="InterPro" id="IPR013100">
    <property type="entry name" value="LEH"/>
</dbReference>
<dbReference type="Gene3D" id="3.10.450.50">
    <property type="match status" value="1"/>
</dbReference>
<dbReference type="InterPro" id="IPR032710">
    <property type="entry name" value="NTF2-like_dom_sf"/>
</dbReference>
<dbReference type="EMBL" id="UINC01223061">
    <property type="protein sequence ID" value="SVE52096.1"/>
    <property type="molecule type" value="Genomic_DNA"/>
</dbReference>